<reference evidence="10 11" key="1">
    <citation type="journal article" date="2023" name="Microbiol. Spectr.">
        <title>Symbiosis of Carpenter Bees with Uncharacterized Lactic Acid Bacteria Showing NAD Auxotrophy.</title>
        <authorList>
            <person name="Kawasaki S."/>
            <person name="Ozawa K."/>
            <person name="Mori T."/>
            <person name="Yamamoto A."/>
            <person name="Ito M."/>
            <person name="Ohkuma M."/>
            <person name="Sakamoto M."/>
            <person name="Matsutani M."/>
        </authorList>
    </citation>
    <scope>NUCLEOTIDE SEQUENCE [LARGE SCALE GENOMIC DNA]</scope>
    <source>
        <strain evidence="10 11">KimC2</strain>
    </source>
</reference>
<evidence type="ECO:0000256" key="8">
    <source>
        <dbReference type="ARBA" id="ARBA00049348"/>
    </source>
</evidence>
<keyword evidence="4" id="KW-0489">Methyltransferase</keyword>
<dbReference type="EC" id="2.1.1.63" evidence="3"/>
<dbReference type="GO" id="GO:0006281">
    <property type="term" value="P:DNA repair"/>
    <property type="evidence" value="ECO:0007669"/>
    <property type="project" value="UniProtKB-KW"/>
</dbReference>
<dbReference type="RefSeq" id="WP_317695300.1">
    <property type="nucleotide sequence ID" value="NZ_AP026801.1"/>
</dbReference>
<dbReference type="SUPFAM" id="SSF53155">
    <property type="entry name" value="Methylated DNA-protein cysteine methyltransferase domain"/>
    <property type="match status" value="1"/>
</dbReference>
<dbReference type="GO" id="GO:0003908">
    <property type="term" value="F:methylated-DNA-[protein]-cysteine S-methyltransferase activity"/>
    <property type="evidence" value="ECO:0007669"/>
    <property type="project" value="UniProtKB-EC"/>
</dbReference>
<keyword evidence="11" id="KW-1185">Reference proteome</keyword>
<evidence type="ECO:0000313" key="10">
    <source>
        <dbReference type="EMBL" id="BDR56802.1"/>
    </source>
</evidence>
<evidence type="ECO:0000256" key="5">
    <source>
        <dbReference type="ARBA" id="ARBA00022679"/>
    </source>
</evidence>
<dbReference type="NCBIfam" id="TIGR00589">
    <property type="entry name" value="ogt"/>
    <property type="match status" value="1"/>
</dbReference>
<dbReference type="PROSITE" id="PS00374">
    <property type="entry name" value="MGMT"/>
    <property type="match status" value="1"/>
</dbReference>
<evidence type="ECO:0000256" key="1">
    <source>
        <dbReference type="ARBA" id="ARBA00001286"/>
    </source>
</evidence>
<dbReference type="FunFam" id="1.10.10.10:FF:000214">
    <property type="entry name" value="Methylated-DNA--protein-cysteine methyltransferase"/>
    <property type="match status" value="1"/>
</dbReference>
<comment type="catalytic activity">
    <reaction evidence="8">
        <text>a 6-O-methyl-2'-deoxyguanosine in DNA + L-cysteinyl-[protein] = S-methyl-L-cysteinyl-[protein] + a 2'-deoxyguanosine in DNA</text>
        <dbReference type="Rhea" id="RHEA:24000"/>
        <dbReference type="Rhea" id="RHEA-COMP:10131"/>
        <dbReference type="Rhea" id="RHEA-COMP:10132"/>
        <dbReference type="Rhea" id="RHEA-COMP:11367"/>
        <dbReference type="Rhea" id="RHEA-COMP:11368"/>
        <dbReference type="ChEBI" id="CHEBI:29950"/>
        <dbReference type="ChEBI" id="CHEBI:82612"/>
        <dbReference type="ChEBI" id="CHEBI:85445"/>
        <dbReference type="ChEBI" id="CHEBI:85448"/>
        <dbReference type="EC" id="2.1.1.63"/>
    </reaction>
</comment>
<keyword evidence="5" id="KW-0808">Transferase</keyword>
<sequence length="190" mass="21480">MNETGAAKKIDLLTKLVEEISNKNFTPLFYSILKTKLGPMIVITDNHAVYLLEFVDRKGLESEIHNFKKRLKAKILPRKISIVNELEHELNEYFSTGKSIFTVPIKMTGTNFQIKVWQELQKIPTGETISYQELAVRIGNKNASRAVARANSTNKIALIIPCHRVINSNGNIGGYAGGIERKKWLLVNEK</sequence>
<feature type="domain" description="Methylated-DNA-[protein]-cysteine S-methyltransferase DNA binding" evidence="9">
    <location>
        <begin position="111"/>
        <end position="190"/>
    </location>
</feature>
<dbReference type="CDD" id="cd06445">
    <property type="entry name" value="ATase"/>
    <property type="match status" value="1"/>
</dbReference>
<evidence type="ECO:0000313" key="11">
    <source>
        <dbReference type="Proteomes" id="UP001321804"/>
    </source>
</evidence>
<gene>
    <name evidence="10" type="ORF">KIMC2_13640</name>
</gene>
<comment type="catalytic activity">
    <reaction evidence="1">
        <text>a 4-O-methyl-thymidine in DNA + L-cysteinyl-[protein] = a thymidine in DNA + S-methyl-L-cysteinyl-[protein]</text>
        <dbReference type="Rhea" id="RHEA:53428"/>
        <dbReference type="Rhea" id="RHEA-COMP:10131"/>
        <dbReference type="Rhea" id="RHEA-COMP:10132"/>
        <dbReference type="Rhea" id="RHEA-COMP:13555"/>
        <dbReference type="Rhea" id="RHEA-COMP:13556"/>
        <dbReference type="ChEBI" id="CHEBI:29950"/>
        <dbReference type="ChEBI" id="CHEBI:82612"/>
        <dbReference type="ChEBI" id="CHEBI:137386"/>
        <dbReference type="ChEBI" id="CHEBI:137387"/>
        <dbReference type="EC" id="2.1.1.63"/>
    </reaction>
</comment>
<evidence type="ECO:0000256" key="7">
    <source>
        <dbReference type="ARBA" id="ARBA00023204"/>
    </source>
</evidence>
<dbReference type="Proteomes" id="UP001321804">
    <property type="component" value="Chromosome"/>
</dbReference>
<dbReference type="GO" id="GO:0032259">
    <property type="term" value="P:methylation"/>
    <property type="evidence" value="ECO:0007669"/>
    <property type="project" value="UniProtKB-KW"/>
</dbReference>
<dbReference type="InterPro" id="IPR036388">
    <property type="entry name" value="WH-like_DNA-bd_sf"/>
</dbReference>
<dbReference type="EMBL" id="AP026801">
    <property type="protein sequence ID" value="BDR56802.1"/>
    <property type="molecule type" value="Genomic_DNA"/>
</dbReference>
<dbReference type="KEGG" id="xak:KIMC2_13640"/>
<dbReference type="Pfam" id="PF01035">
    <property type="entry name" value="DNA_binding_1"/>
    <property type="match status" value="1"/>
</dbReference>
<proteinExistence type="inferred from homology"/>
<keyword evidence="6" id="KW-0227">DNA damage</keyword>
<evidence type="ECO:0000259" key="9">
    <source>
        <dbReference type="Pfam" id="PF01035"/>
    </source>
</evidence>
<accession>A0AAU9DJ25</accession>
<dbReference type="PANTHER" id="PTHR10815:SF5">
    <property type="entry name" value="METHYLATED-DNA--PROTEIN-CYSTEINE METHYLTRANSFERASE"/>
    <property type="match status" value="1"/>
</dbReference>
<evidence type="ECO:0000256" key="3">
    <source>
        <dbReference type="ARBA" id="ARBA00011918"/>
    </source>
</evidence>
<keyword evidence="7" id="KW-0234">DNA repair</keyword>
<dbReference type="SUPFAM" id="SSF46767">
    <property type="entry name" value="Methylated DNA-protein cysteine methyltransferase, C-terminal domain"/>
    <property type="match status" value="1"/>
</dbReference>
<evidence type="ECO:0000256" key="6">
    <source>
        <dbReference type="ARBA" id="ARBA00022763"/>
    </source>
</evidence>
<dbReference type="InterPro" id="IPR001497">
    <property type="entry name" value="MethylDNA_cys_MeTrfase_AS"/>
</dbReference>
<organism evidence="10 11">
    <name type="scientific">Xylocopilactobacillus apis</name>
    <dbReference type="NCBI Taxonomy" id="2932183"/>
    <lineage>
        <taxon>Bacteria</taxon>
        <taxon>Bacillati</taxon>
        <taxon>Bacillota</taxon>
        <taxon>Bacilli</taxon>
        <taxon>Lactobacillales</taxon>
        <taxon>Lactobacillaceae</taxon>
        <taxon>Xylocopilactobacillus</taxon>
    </lineage>
</organism>
<dbReference type="InterPro" id="IPR036631">
    <property type="entry name" value="MGMT_N_sf"/>
</dbReference>
<dbReference type="Gene3D" id="3.30.160.70">
    <property type="entry name" value="Methylated DNA-protein cysteine methyltransferase domain"/>
    <property type="match status" value="1"/>
</dbReference>
<dbReference type="InterPro" id="IPR036217">
    <property type="entry name" value="MethylDNA_cys_MeTrfase_DNAb"/>
</dbReference>
<comment type="similarity">
    <text evidence="2">Belongs to the MGMT family.</text>
</comment>
<evidence type="ECO:0000256" key="2">
    <source>
        <dbReference type="ARBA" id="ARBA00008711"/>
    </source>
</evidence>
<evidence type="ECO:0000256" key="4">
    <source>
        <dbReference type="ARBA" id="ARBA00022603"/>
    </source>
</evidence>
<dbReference type="InterPro" id="IPR014048">
    <property type="entry name" value="MethylDNA_cys_MeTrfase_DNA-bd"/>
</dbReference>
<protein>
    <recommendedName>
        <fullName evidence="3">methylated-DNA--[protein]-cysteine S-methyltransferase</fullName>
        <ecNumber evidence="3">2.1.1.63</ecNumber>
    </recommendedName>
</protein>
<name>A0AAU9DJ25_9LACO</name>
<dbReference type="AlphaFoldDB" id="A0AAU9DJ25"/>
<dbReference type="Gene3D" id="1.10.10.10">
    <property type="entry name" value="Winged helix-like DNA-binding domain superfamily/Winged helix DNA-binding domain"/>
    <property type="match status" value="1"/>
</dbReference>
<dbReference type="PANTHER" id="PTHR10815">
    <property type="entry name" value="METHYLATED-DNA--PROTEIN-CYSTEINE METHYLTRANSFERASE"/>
    <property type="match status" value="1"/>
</dbReference>